<evidence type="ECO:0000313" key="10">
    <source>
        <dbReference type="EMBL" id="ACX96653.1"/>
    </source>
</evidence>
<evidence type="ECO:0000256" key="3">
    <source>
        <dbReference type="ARBA" id="ARBA00022475"/>
    </source>
</evidence>
<feature type="transmembrane region" description="Helical" evidence="8">
    <location>
        <begin position="69"/>
        <end position="87"/>
    </location>
</feature>
<keyword evidence="11" id="KW-1185">Reference proteome</keyword>
<accession>D0L1T0</accession>
<protein>
    <submittedName>
        <fullName evidence="10">Major facilitator superfamily MFS_1</fullName>
    </submittedName>
</protein>
<feature type="transmembrane region" description="Helical" evidence="8">
    <location>
        <begin position="267"/>
        <end position="287"/>
    </location>
</feature>
<evidence type="ECO:0000256" key="4">
    <source>
        <dbReference type="ARBA" id="ARBA00022519"/>
    </source>
</evidence>
<keyword evidence="4" id="KW-0997">Cell inner membrane</keyword>
<feature type="domain" description="Major facilitator superfamily (MFS) profile" evidence="9">
    <location>
        <begin position="158"/>
        <end position="401"/>
    </location>
</feature>
<evidence type="ECO:0000256" key="6">
    <source>
        <dbReference type="ARBA" id="ARBA00022989"/>
    </source>
</evidence>
<dbReference type="InterPro" id="IPR036259">
    <property type="entry name" value="MFS_trans_sf"/>
</dbReference>
<dbReference type="PIRSF" id="PIRSF004925">
    <property type="entry name" value="HcaT"/>
    <property type="match status" value="1"/>
</dbReference>
<feature type="transmembrane region" description="Helical" evidence="8">
    <location>
        <begin position="37"/>
        <end position="57"/>
    </location>
</feature>
<dbReference type="GO" id="GO:0030395">
    <property type="term" value="F:lactose binding"/>
    <property type="evidence" value="ECO:0007669"/>
    <property type="project" value="TreeGrafter"/>
</dbReference>
<dbReference type="PANTHER" id="PTHR23522">
    <property type="entry name" value="BLL5896 PROTEIN"/>
    <property type="match status" value="1"/>
</dbReference>
<dbReference type="Gene3D" id="1.20.1250.20">
    <property type="entry name" value="MFS general substrate transporter like domains"/>
    <property type="match status" value="2"/>
</dbReference>
<feature type="transmembrane region" description="Helical" evidence="8">
    <location>
        <begin position="158"/>
        <end position="178"/>
    </location>
</feature>
<dbReference type="EMBL" id="CP001801">
    <property type="protein sequence ID" value="ACX96653.1"/>
    <property type="molecule type" value="Genomic_DNA"/>
</dbReference>
<evidence type="ECO:0000256" key="1">
    <source>
        <dbReference type="ARBA" id="ARBA00004429"/>
    </source>
</evidence>
<dbReference type="GO" id="GO:0015528">
    <property type="term" value="F:lactose:proton symporter activity"/>
    <property type="evidence" value="ECO:0007669"/>
    <property type="project" value="TreeGrafter"/>
</dbReference>
<dbReference type="PROSITE" id="PS50850">
    <property type="entry name" value="MFS"/>
    <property type="match status" value="1"/>
</dbReference>
<proteinExistence type="predicted"/>
<evidence type="ECO:0000256" key="8">
    <source>
        <dbReference type="SAM" id="Phobius"/>
    </source>
</evidence>
<feature type="transmembrane region" description="Helical" evidence="8">
    <location>
        <begin position="362"/>
        <end position="381"/>
    </location>
</feature>
<dbReference type="AlphaFoldDB" id="D0L1T0"/>
<dbReference type="eggNOG" id="COG2814">
    <property type="taxonomic scope" value="Bacteria"/>
</dbReference>
<evidence type="ECO:0000256" key="5">
    <source>
        <dbReference type="ARBA" id="ARBA00022692"/>
    </source>
</evidence>
<dbReference type="PANTHER" id="PTHR23522:SF10">
    <property type="entry name" value="3-PHENYLPROPIONIC ACID TRANSPORTER-RELATED"/>
    <property type="match status" value="1"/>
</dbReference>
<dbReference type="InterPro" id="IPR024989">
    <property type="entry name" value="MFS_assoc_dom"/>
</dbReference>
<dbReference type="HOGENOM" id="CLU_013133_6_0_6"/>
<dbReference type="SUPFAM" id="SSF103473">
    <property type="entry name" value="MFS general substrate transporter"/>
    <property type="match status" value="1"/>
</dbReference>
<comment type="subcellular location">
    <subcellularLocation>
        <location evidence="1">Cell inner membrane</location>
        <topology evidence="1">Multi-pass membrane protein</topology>
    </subcellularLocation>
</comment>
<keyword evidence="2" id="KW-0813">Transport</keyword>
<dbReference type="InterPro" id="IPR026032">
    <property type="entry name" value="HcaT-like"/>
</dbReference>
<feature type="transmembrane region" description="Helical" evidence="8">
    <location>
        <begin position="293"/>
        <end position="316"/>
    </location>
</feature>
<name>D0L1T0_HALNC</name>
<keyword evidence="7 8" id="KW-0472">Membrane</keyword>
<dbReference type="InterPro" id="IPR020846">
    <property type="entry name" value="MFS_dom"/>
</dbReference>
<reference evidence="10 11" key="1">
    <citation type="submission" date="2009-10" db="EMBL/GenBank/DDBJ databases">
        <title>Complete sequence of Halothiobacillus neapolitanus c2.</title>
        <authorList>
            <consortium name="US DOE Joint Genome Institute"/>
            <person name="Lucas S."/>
            <person name="Copeland A."/>
            <person name="Lapidus A."/>
            <person name="Glavina del Rio T."/>
            <person name="Tice H."/>
            <person name="Bruce D."/>
            <person name="Goodwin L."/>
            <person name="Pitluck S."/>
            <person name="Davenport K."/>
            <person name="Brettin T."/>
            <person name="Detter J.C."/>
            <person name="Han C."/>
            <person name="Tapia R."/>
            <person name="Larimer F."/>
            <person name="Land M."/>
            <person name="Hauser L."/>
            <person name="Kyrpides N."/>
            <person name="Mikhailova N."/>
            <person name="Kerfeld C."/>
            <person name="Cannon G."/>
            <person name="Heinhort S."/>
        </authorList>
    </citation>
    <scope>NUCLEOTIDE SEQUENCE [LARGE SCALE GENOMIC DNA]</scope>
    <source>
        <strain evidence="11">ATCC 23641 / c2</strain>
    </source>
</reference>
<feature type="transmembrane region" description="Helical" evidence="8">
    <location>
        <begin position="237"/>
        <end position="260"/>
    </location>
</feature>
<dbReference type="GO" id="GO:0005886">
    <property type="term" value="C:plasma membrane"/>
    <property type="evidence" value="ECO:0007669"/>
    <property type="project" value="UniProtKB-SubCell"/>
</dbReference>
<evidence type="ECO:0000259" key="9">
    <source>
        <dbReference type="PROSITE" id="PS50850"/>
    </source>
</evidence>
<feature type="transmembrane region" description="Helical" evidence="8">
    <location>
        <begin position="132"/>
        <end position="152"/>
    </location>
</feature>
<feature type="transmembrane region" description="Helical" evidence="8">
    <location>
        <begin position="208"/>
        <end position="231"/>
    </location>
</feature>
<dbReference type="Pfam" id="PF12832">
    <property type="entry name" value="MFS_1_like"/>
    <property type="match status" value="1"/>
</dbReference>
<organism evidence="10 11">
    <name type="scientific">Halothiobacillus neapolitanus (strain ATCC 23641 / DSM 15147 / CIP 104769 / NCIMB 8539 / c2)</name>
    <name type="common">Thiobacillus neapolitanus</name>
    <dbReference type="NCBI Taxonomy" id="555778"/>
    <lineage>
        <taxon>Bacteria</taxon>
        <taxon>Pseudomonadati</taxon>
        <taxon>Pseudomonadota</taxon>
        <taxon>Gammaproteobacteria</taxon>
        <taxon>Chromatiales</taxon>
        <taxon>Halothiobacillaceae</taxon>
        <taxon>Halothiobacillus</taxon>
    </lineage>
</organism>
<keyword evidence="5 8" id="KW-0812">Transmembrane</keyword>
<dbReference type="NCBIfam" id="NF037955">
    <property type="entry name" value="mfs"/>
    <property type="match status" value="1"/>
</dbReference>
<keyword evidence="3" id="KW-1003">Cell membrane</keyword>
<feature type="transmembrane region" description="Helical" evidence="8">
    <location>
        <begin position="337"/>
        <end position="356"/>
    </location>
</feature>
<gene>
    <name evidence="10" type="ordered locus">Hneap_1831</name>
</gene>
<evidence type="ECO:0000256" key="2">
    <source>
        <dbReference type="ARBA" id="ARBA00022448"/>
    </source>
</evidence>
<dbReference type="STRING" id="555778.Hneap_1831"/>
<dbReference type="KEGG" id="hna:Hneap_1831"/>
<dbReference type="Proteomes" id="UP000009102">
    <property type="component" value="Chromosome"/>
</dbReference>
<keyword evidence="6 8" id="KW-1133">Transmembrane helix</keyword>
<evidence type="ECO:0000313" key="11">
    <source>
        <dbReference type="Proteomes" id="UP000009102"/>
    </source>
</evidence>
<sequence length="401" mass="43956">MMMRTVLFVYFLSFGVFLPFFSPYLQAQGFNAQQVGALLAAVMFAKIFGPLLLGWWVDHSNRLMPALRSTAFLSLLLFAAVIGLTLISAPFVWWLVVLLLFGLVWQPILSQLDVLTLRIVADDSHAYSAIRAWGSIGFIAASVGLGWMINLLPNYKTTLISGFMLLFLFGLLMFLLAMPEPKTVPTPNLSSAHFWPGFWRHLRRPPMLGFLSMQFLVNVAHGVYYAFFSIYLASKGYSAGVIGLLWALGVVAEIVLFFVLPRFLGRFALSTLFLLAIGLMALRWVMIGTLIDSVFWLLLAQLLHAASFGLTHAVGITVMHQQFSGPMQARGQAIFSGLSYGGGAAVGLLLAGFLWAHVGATGAFLSMAFVSVLAGVMWFTCRRLMDDAPTFAAGEVLTDGV</sequence>
<evidence type="ECO:0000256" key="7">
    <source>
        <dbReference type="ARBA" id="ARBA00023136"/>
    </source>
</evidence>